<dbReference type="PANTHER" id="PTHR43394:SF1">
    <property type="entry name" value="ATP-BINDING CASSETTE SUB-FAMILY B MEMBER 10, MITOCHONDRIAL"/>
    <property type="match status" value="1"/>
</dbReference>
<evidence type="ECO:0000313" key="2">
    <source>
        <dbReference type="Proteomes" id="UP000034536"/>
    </source>
</evidence>
<evidence type="ECO:0000313" key="1">
    <source>
        <dbReference type="EMBL" id="KKP86509.1"/>
    </source>
</evidence>
<accession>A0A0G0CX58</accession>
<dbReference type="SUPFAM" id="SSF52540">
    <property type="entry name" value="P-loop containing nucleoside triphosphate hydrolases"/>
    <property type="match status" value="1"/>
</dbReference>
<organism evidence="1 2">
    <name type="scientific">Candidatus Roizmanbacteria bacterium GW2011_GWA2_35_8</name>
    <dbReference type="NCBI Taxonomy" id="1618479"/>
    <lineage>
        <taxon>Bacteria</taxon>
        <taxon>Candidatus Roizmaniibacteriota</taxon>
    </lineage>
</organism>
<gene>
    <name evidence="1" type="ORF">UR89_C0021G0011</name>
</gene>
<dbReference type="AlphaFoldDB" id="A0A0G0CX58"/>
<dbReference type="Proteomes" id="UP000034536">
    <property type="component" value="Unassembled WGS sequence"/>
</dbReference>
<dbReference type="InterPro" id="IPR027417">
    <property type="entry name" value="P-loop_NTPase"/>
</dbReference>
<proteinExistence type="predicted"/>
<reference evidence="1 2" key="1">
    <citation type="journal article" date="2015" name="Nature">
        <title>rRNA introns, odd ribosomes, and small enigmatic genomes across a large radiation of phyla.</title>
        <authorList>
            <person name="Brown C.T."/>
            <person name="Hug L.A."/>
            <person name="Thomas B.C."/>
            <person name="Sharon I."/>
            <person name="Castelle C.J."/>
            <person name="Singh A."/>
            <person name="Wilkins M.J."/>
            <person name="Williams K.H."/>
            <person name="Banfield J.F."/>
        </authorList>
    </citation>
    <scope>NUCLEOTIDE SEQUENCE [LARGE SCALE GENOMIC DNA]</scope>
</reference>
<dbReference type="InterPro" id="IPR039421">
    <property type="entry name" value="Type_1_exporter"/>
</dbReference>
<dbReference type="EMBL" id="LBQX01000021">
    <property type="protein sequence ID" value="KKP86509.1"/>
    <property type="molecule type" value="Genomic_DNA"/>
</dbReference>
<sequence>MQIYEVFNNLKDVYKNKNIIFISHRFSTVRKADRIYVIEKGEIVENGTHKELLLNKNLYSKFFEIQKKGYE</sequence>
<protein>
    <submittedName>
        <fullName evidence="1">ABC transporter related protein</fullName>
    </submittedName>
</protein>
<name>A0A0G0CX58_9BACT</name>
<dbReference type="PANTHER" id="PTHR43394">
    <property type="entry name" value="ATP-DEPENDENT PERMEASE MDL1, MITOCHONDRIAL"/>
    <property type="match status" value="1"/>
</dbReference>
<comment type="caution">
    <text evidence="1">The sequence shown here is derived from an EMBL/GenBank/DDBJ whole genome shotgun (WGS) entry which is preliminary data.</text>
</comment>
<dbReference type="GO" id="GO:0015421">
    <property type="term" value="F:ABC-type oligopeptide transporter activity"/>
    <property type="evidence" value="ECO:0007669"/>
    <property type="project" value="TreeGrafter"/>
</dbReference>
<dbReference type="Gene3D" id="3.40.50.300">
    <property type="entry name" value="P-loop containing nucleotide triphosphate hydrolases"/>
    <property type="match status" value="1"/>
</dbReference>